<organism evidence="2 3">
    <name type="scientific">Paracoccus cavernae</name>
    <dbReference type="NCBI Taxonomy" id="1571207"/>
    <lineage>
        <taxon>Bacteria</taxon>
        <taxon>Pseudomonadati</taxon>
        <taxon>Pseudomonadota</taxon>
        <taxon>Alphaproteobacteria</taxon>
        <taxon>Rhodobacterales</taxon>
        <taxon>Paracoccaceae</taxon>
        <taxon>Paracoccus</taxon>
    </lineage>
</organism>
<proteinExistence type="predicted"/>
<evidence type="ECO:0000313" key="2">
    <source>
        <dbReference type="EMBL" id="MDN3712040.1"/>
    </source>
</evidence>
<sequence length="76" mass="7924">MSDVGQGGEGGLSAAVFFEQAIEGRRPDPARADQPQSVEGRAGISVSCRPEAASRGDFLNIAPILLLLAPRMAEKS</sequence>
<gene>
    <name evidence="2" type="ORF">QWZ10_09920</name>
</gene>
<accession>A0ABT8D5L0</accession>
<dbReference type="Proteomes" id="UP001243846">
    <property type="component" value="Unassembled WGS sequence"/>
</dbReference>
<keyword evidence="3" id="KW-1185">Reference proteome</keyword>
<evidence type="ECO:0000256" key="1">
    <source>
        <dbReference type="SAM" id="MobiDB-lite"/>
    </source>
</evidence>
<feature type="region of interest" description="Disordered" evidence="1">
    <location>
        <begin position="23"/>
        <end position="43"/>
    </location>
</feature>
<name>A0ABT8D5L0_9RHOB</name>
<protein>
    <submittedName>
        <fullName evidence="2">Uncharacterized protein</fullName>
    </submittedName>
</protein>
<reference evidence="3" key="1">
    <citation type="journal article" date="2019" name="Int. J. Syst. Evol. Microbiol.">
        <title>The Global Catalogue of Microorganisms (GCM) 10K type strain sequencing project: providing services to taxonomists for standard genome sequencing and annotation.</title>
        <authorList>
            <consortium name="The Broad Institute Genomics Platform"/>
            <consortium name="The Broad Institute Genome Sequencing Center for Infectious Disease"/>
            <person name="Wu L."/>
            <person name="Ma J."/>
        </authorList>
    </citation>
    <scope>NUCLEOTIDE SEQUENCE [LARGE SCALE GENOMIC DNA]</scope>
    <source>
        <strain evidence="3">CECT 8482</strain>
    </source>
</reference>
<comment type="caution">
    <text evidence="2">The sequence shown here is derived from an EMBL/GenBank/DDBJ whole genome shotgun (WGS) entry which is preliminary data.</text>
</comment>
<dbReference type="EMBL" id="JAUFRC010000001">
    <property type="protein sequence ID" value="MDN3712040.1"/>
    <property type="molecule type" value="Genomic_DNA"/>
</dbReference>
<evidence type="ECO:0000313" key="3">
    <source>
        <dbReference type="Proteomes" id="UP001243846"/>
    </source>
</evidence>